<dbReference type="EMBL" id="KT246773">
    <property type="protein sequence ID" value="ALL40864.1"/>
    <property type="molecule type" value="mRNA"/>
</dbReference>
<dbReference type="AlphaFoldDB" id="A0A0S1MJ17"/>
<protein>
    <submittedName>
        <fullName evidence="1">Uncharacterized protein</fullName>
    </submittedName>
</protein>
<sequence length="47" mass="5241">MALGVELSTLFSNPTLPSDRLDQLDNLSWMHSFDLYIGISSLSRTTP</sequence>
<accession>A0A0S1MJ17</accession>
<proteinExistence type="evidence at transcript level"/>
<organism evidence="1">
    <name type="scientific">Phakopsora pachyrhizi</name>
    <name type="common">Asian soybean rust disease fungus</name>
    <dbReference type="NCBI Taxonomy" id="170000"/>
    <lineage>
        <taxon>Eukaryota</taxon>
        <taxon>Fungi</taxon>
        <taxon>Dikarya</taxon>
        <taxon>Basidiomycota</taxon>
        <taxon>Pucciniomycotina</taxon>
        <taxon>Pucciniomycetes</taxon>
        <taxon>Pucciniales</taxon>
        <taxon>Phakopsoraceae</taxon>
        <taxon>Phakopsora</taxon>
    </lineage>
</organism>
<evidence type="ECO:0000313" key="1">
    <source>
        <dbReference type="EMBL" id="ALL40864.1"/>
    </source>
</evidence>
<reference evidence="1" key="1">
    <citation type="submission" date="2015-07" db="EMBL/GenBank/DDBJ databases">
        <title>Elucidating the P. pachyrhizi secretome and potential effectors.</title>
        <authorList>
            <person name="de Carvalho M.C.C.G."/>
            <person name="Nascimento L.C."/>
            <person name="Darben L.M."/>
            <person name="Polizel-Podanosqui A.M."/>
            <person name="Lopes-Caitar V.S."/>
            <person name="Rocha C.S."/>
            <person name="Qi M."/>
            <person name="Carazolle M."/>
            <person name="Kuwahara M.K."/>
            <person name="Pereira G.A.G."/>
            <person name="Abdelnoor R.V."/>
            <person name="Whitham S.A."/>
            <person name="Marcelino-Guimaraes F.C."/>
        </authorList>
    </citation>
    <scope>NUCLEOTIDE SEQUENCE</scope>
</reference>
<name>A0A0S1MJ17_PHAPC</name>